<dbReference type="NCBIfam" id="TIGR00229">
    <property type="entry name" value="sensory_box"/>
    <property type="match status" value="2"/>
</dbReference>
<dbReference type="FunFam" id="1.10.287.130:FF:000001">
    <property type="entry name" value="Two-component sensor histidine kinase"/>
    <property type="match status" value="1"/>
</dbReference>
<feature type="domain" description="PAC" evidence="13">
    <location>
        <begin position="215"/>
        <end position="267"/>
    </location>
</feature>
<keyword evidence="15" id="KW-1185">Reference proteome</keyword>
<feature type="transmembrane region" description="Helical" evidence="10">
    <location>
        <begin position="64"/>
        <end position="91"/>
    </location>
</feature>
<evidence type="ECO:0000256" key="2">
    <source>
        <dbReference type="ARBA" id="ARBA00012438"/>
    </source>
</evidence>
<sequence>MLKLKKTSRHRLIAKKNKRENGNYGFIWKMLRCASGPMLTIAAMMLTQFIYFKVHVRIDITGVLTLLIIYAFYTGGLLIGGLNAGLSLVYSFLLDFGAAEALGKDSQVSPIINQFILHGVACSVGIFHHFFGTKYKALKAMQADLDRAEQHALMMATQSKLDGKIVKVQPAFCNLVGYTEKELYTMNFKDITHPDDLHKEAILFKQALEGQMKSFELEKRYICKHGEIKWVYLNASLITGENGDPKGYLGYVKDITDLREAEQALRESEERYKLVIDLSPIAIFIHDKNRLDFVNQQAVRLLGAKSVDEVLVGNIFAPIEEGDQEIIKESTVLLNHRDGFLPLRERKLRRVDGSMVDVEVAITTVPYRDKHMFLTFVRDISERKQAEALQKNVEENTKLLSEAIEYDIVKTEFFANISHELRTPLNVILGTQQLLQVMGEQCIDEDKREKYHRYLHVMKQNGNRLLRLVNNLIDITKIDSGYFKIHLENHNIVNLIENIALSVAEYIENKGITLTFDTDVEEKRMACDPDSMERIILNILSNAVKFTKPQGEIKVNIHDQGDWVQISIADSGIGIPLDKQKIIFERFRQVDKSLTRKHEGSGIGLSLVKSLVEMQGGRIMLESEEGKGSRFIMEFPINILGEEEGPLREGSMRQSTIERISVEFSDIYS</sequence>
<dbReference type="SMART" id="SM00086">
    <property type="entry name" value="PAC"/>
    <property type="match status" value="2"/>
</dbReference>
<dbReference type="GO" id="GO:0005524">
    <property type="term" value="F:ATP binding"/>
    <property type="evidence" value="ECO:0007669"/>
    <property type="project" value="UniProtKB-KW"/>
</dbReference>
<feature type="transmembrane region" description="Helical" evidence="10">
    <location>
        <begin position="111"/>
        <end position="131"/>
    </location>
</feature>
<gene>
    <name evidence="14" type="ORF">HNQ80_000429</name>
</gene>
<comment type="caution">
    <text evidence="14">The sequence shown here is derived from an EMBL/GenBank/DDBJ whole genome shotgun (WGS) entry which is preliminary data.</text>
</comment>
<dbReference type="SUPFAM" id="SSF55785">
    <property type="entry name" value="PYP-like sensor domain (PAS domain)"/>
    <property type="match status" value="2"/>
</dbReference>
<dbReference type="Gene3D" id="1.10.287.130">
    <property type="match status" value="1"/>
</dbReference>
<evidence type="ECO:0000256" key="7">
    <source>
        <dbReference type="ARBA" id="ARBA00022840"/>
    </source>
</evidence>
<dbReference type="CDD" id="cd00082">
    <property type="entry name" value="HisKA"/>
    <property type="match status" value="1"/>
</dbReference>
<evidence type="ECO:0000259" key="13">
    <source>
        <dbReference type="PROSITE" id="PS50113"/>
    </source>
</evidence>
<dbReference type="PANTHER" id="PTHR43711">
    <property type="entry name" value="TWO-COMPONENT HISTIDINE KINASE"/>
    <property type="match status" value="1"/>
</dbReference>
<dbReference type="SUPFAM" id="SSF47384">
    <property type="entry name" value="Homodimeric domain of signal transducing histidine kinase"/>
    <property type="match status" value="1"/>
</dbReference>
<feature type="domain" description="PAS" evidence="12">
    <location>
        <begin position="162"/>
        <end position="211"/>
    </location>
</feature>
<organism evidence="14 15">
    <name type="scientific">Anaerosolibacter carboniphilus</name>
    <dbReference type="NCBI Taxonomy" id="1417629"/>
    <lineage>
        <taxon>Bacteria</taxon>
        <taxon>Bacillati</taxon>
        <taxon>Bacillota</taxon>
        <taxon>Clostridia</taxon>
        <taxon>Peptostreptococcales</taxon>
        <taxon>Thermotaleaceae</taxon>
        <taxon>Anaerosolibacter</taxon>
    </lineage>
</organism>
<keyword evidence="7" id="KW-0067">ATP-binding</keyword>
<evidence type="ECO:0000256" key="8">
    <source>
        <dbReference type="ARBA" id="ARBA00023012"/>
    </source>
</evidence>
<dbReference type="InterPro" id="IPR035965">
    <property type="entry name" value="PAS-like_dom_sf"/>
</dbReference>
<dbReference type="PROSITE" id="PS50112">
    <property type="entry name" value="PAS"/>
    <property type="match status" value="1"/>
</dbReference>
<dbReference type="InterPro" id="IPR003661">
    <property type="entry name" value="HisK_dim/P_dom"/>
</dbReference>
<keyword evidence="9" id="KW-0175">Coiled coil</keyword>
<proteinExistence type="predicted"/>
<evidence type="ECO:0000256" key="6">
    <source>
        <dbReference type="ARBA" id="ARBA00022777"/>
    </source>
</evidence>
<evidence type="ECO:0000256" key="10">
    <source>
        <dbReference type="SAM" id="Phobius"/>
    </source>
</evidence>
<dbReference type="InterPro" id="IPR036097">
    <property type="entry name" value="HisK_dim/P_sf"/>
</dbReference>
<evidence type="ECO:0000256" key="9">
    <source>
        <dbReference type="SAM" id="Coils"/>
    </source>
</evidence>
<evidence type="ECO:0000259" key="12">
    <source>
        <dbReference type="PROSITE" id="PS50112"/>
    </source>
</evidence>
<dbReference type="RefSeq" id="WP_184307704.1">
    <property type="nucleotide sequence ID" value="NZ_JACHEN010000002.1"/>
</dbReference>
<dbReference type="InterPro" id="IPR005467">
    <property type="entry name" value="His_kinase_dom"/>
</dbReference>
<evidence type="ECO:0000259" key="11">
    <source>
        <dbReference type="PROSITE" id="PS50109"/>
    </source>
</evidence>
<comment type="catalytic activity">
    <reaction evidence="1">
        <text>ATP + protein L-histidine = ADP + protein N-phospho-L-histidine.</text>
        <dbReference type="EC" id="2.7.13.3"/>
    </reaction>
</comment>
<keyword evidence="3" id="KW-0597">Phosphoprotein</keyword>
<evidence type="ECO:0000256" key="3">
    <source>
        <dbReference type="ARBA" id="ARBA00022553"/>
    </source>
</evidence>
<dbReference type="PRINTS" id="PR00344">
    <property type="entry name" value="BCTRLSENSOR"/>
</dbReference>
<dbReference type="InterPro" id="IPR001610">
    <property type="entry name" value="PAC"/>
</dbReference>
<dbReference type="InterPro" id="IPR036890">
    <property type="entry name" value="HATPase_C_sf"/>
</dbReference>
<dbReference type="GO" id="GO:0000155">
    <property type="term" value="F:phosphorelay sensor kinase activity"/>
    <property type="evidence" value="ECO:0007669"/>
    <property type="project" value="InterPro"/>
</dbReference>
<dbReference type="PROSITE" id="PS50109">
    <property type="entry name" value="HIS_KIN"/>
    <property type="match status" value="1"/>
</dbReference>
<dbReference type="Proteomes" id="UP000579281">
    <property type="component" value="Unassembled WGS sequence"/>
</dbReference>
<keyword evidence="4" id="KW-0808">Transferase</keyword>
<dbReference type="Pfam" id="PF13188">
    <property type="entry name" value="PAS_8"/>
    <property type="match status" value="1"/>
</dbReference>
<dbReference type="CDD" id="cd00130">
    <property type="entry name" value="PAS"/>
    <property type="match status" value="1"/>
</dbReference>
<keyword evidence="10" id="KW-0472">Membrane</keyword>
<keyword evidence="10" id="KW-1133">Transmembrane helix</keyword>
<protein>
    <recommendedName>
        <fullName evidence="2">histidine kinase</fullName>
        <ecNumber evidence="2">2.7.13.3</ecNumber>
    </recommendedName>
</protein>
<dbReference type="CDD" id="cd16922">
    <property type="entry name" value="HATPase_EvgS-ArcB-TorS-like"/>
    <property type="match status" value="1"/>
</dbReference>
<dbReference type="FunFam" id="3.30.565.10:FF:000037">
    <property type="entry name" value="Hybrid sensor histidine kinase/response regulator"/>
    <property type="match status" value="1"/>
</dbReference>
<feature type="coiled-coil region" evidence="9">
    <location>
        <begin position="251"/>
        <end position="278"/>
    </location>
</feature>
<evidence type="ECO:0000256" key="1">
    <source>
        <dbReference type="ARBA" id="ARBA00000085"/>
    </source>
</evidence>
<dbReference type="InterPro" id="IPR004358">
    <property type="entry name" value="Sig_transdc_His_kin-like_C"/>
</dbReference>
<dbReference type="Pfam" id="PF00512">
    <property type="entry name" value="HisKA"/>
    <property type="match status" value="1"/>
</dbReference>
<keyword evidence="6" id="KW-0418">Kinase</keyword>
<dbReference type="SMART" id="SM00388">
    <property type="entry name" value="HisKA"/>
    <property type="match status" value="1"/>
</dbReference>
<reference evidence="14 15" key="1">
    <citation type="submission" date="2020-08" db="EMBL/GenBank/DDBJ databases">
        <title>Genomic Encyclopedia of Type Strains, Phase IV (KMG-IV): sequencing the most valuable type-strain genomes for metagenomic binning, comparative biology and taxonomic classification.</title>
        <authorList>
            <person name="Goeker M."/>
        </authorList>
    </citation>
    <scope>NUCLEOTIDE SEQUENCE [LARGE SCALE GENOMIC DNA]</scope>
    <source>
        <strain evidence="14 15">DSM 103526</strain>
    </source>
</reference>
<dbReference type="Pfam" id="PF02518">
    <property type="entry name" value="HATPase_c"/>
    <property type="match status" value="1"/>
</dbReference>
<dbReference type="InterPro" id="IPR000014">
    <property type="entry name" value="PAS"/>
</dbReference>
<dbReference type="Pfam" id="PF08447">
    <property type="entry name" value="PAS_3"/>
    <property type="match status" value="1"/>
</dbReference>
<feature type="transmembrane region" description="Helical" evidence="10">
    <location>
        <begin position="34"/>
        <end position="52"/>
    </location>
</feature>
<evidence type="ECO:0000256" key="4">
    <source>
        <dbReference type="ARBA" id="ARBA00022679"/>
    </source>
</evidence>
<feature type="domain" description="Histidine kinase" evidence="11">
    <location>
        <begin position="416"/>
        <end position="639"/>
    </location>
</feature>
<evidence type="ECO:0000256" key="5">
    <source>
        <dbReference type="ARBA" id="ARBA00022741"/>
    </source>
</evidence>
<accession>A0A841KVY7</accession>
<dbReference type="SUPFAM" id="SSF55874">
    <property type="entry name" value="ATPase domain of HSP90 chaperone/DNA topoisomerase II/histidine kinase"/>
    <property type="match status" value="1"/>
</dbReference>
<name>A0A841KVY7_9FIRM</name>
<dbReference type="InterPro" id="IPR013655">
    <property type="entry name" value="PAS_fold_3"/>
</dbReference>
<dbReference type="EC" id="2.7.13.3" evidence="2"/>
<dbReference type="PROSITE" id="PS50113">
    <property type="entry name" value="PAC"/>
    <property type="match status" value="1"/>
</dbReference>
<dbReference type="AlphaFoldDB" id="A0A841KVY7"/>
<dbReference type="InterPro" id="IPR003594">
    <property type="entry name" value="HATPase_dom"/>
</dbReference>
<keyword evidence="10" id="KW-0812">Transmembrane</keyword>
<keyword evidence="5" id="KW-0547">Nucleotide-binding</keyword>
<dbReference type="InterPro" id="IPR050736">
    <property type="entry name" value="Sensor_HK_Regulatory"/>
</dbReference>
<keyword evidence="8" id="KW-0902">Two-component regulatory system</keyword>
<evidence type="ECO:0000313" key="14">
    <source>
        <dbReference type="EMBL" id="MBB6214349.1"/>
    </source>
</evidence>
<dbReference type="Gene3D" id="3.30.565.10">
    <property type="entry name" value="Histidine kinase-like ATPase, C-terminal domain"/>
    <property type="match status" value="1"/>
</dbReference>
<dbReference type="InterPro" id="IPR000700">
    <property type="entry name" value="PAS-assoc_C"/>
</dbReference>
<dbReference type="EMBL" id="JACHEN010000002">
    <property type="protein sequence ID" value="MBB6214349.1"/>
    <property type="molecule type" value="Genomic_DNA"/>
</dbReference>
<dbReference type="SMART" id="SM00387">
    <property type="entry name" value="HATPase_c"/>
    <property type="match status" value="1"/>
</dbReference>
<evidence type="ECO:0000313" key="15">
    <source>
        <dbReference type="Proteomes" id="UP000579281"/>
    </source>
</evidence>
<dbReference type="SMART" id="SM00091">
    <property type="entry name" value="PAS"/>
    <property type="match status" value="2"/>
</dbReference>
<dbReference type="Gene3D" id="3.30.450.20">
    <property type="entry name" value="PAS domain"/>
    <property type="match status" value="2"/>
</dbReference>
<dbReference type="PANTHER" id="PTHR43711:SF26">
    <property type="entry name" value="SENSOR HISTIDINE KINASE RCSC"/>
    <property type="match status" value="1"/>
</dbReference>